<gene>
    <name evidence="2" type="primary">def</name>
    <name evidence="3" type="ORF">ASAP_0306</name>
</gene>
<keyword evidence="2" id="KW-0648">Protein biosynthesis</keyword>
<dbReference type="NCBIfam" id="NF001159">
    <property type="entry name" value="PRK00150.1-3"/>
    <property type="match status" value="1"/>
</dbReference>
<reference evidence="3 4" key="2">
    <citation type="journal article" date="2014" name="PLoS ONE">
        <title>Evolution of mitochondria reconstructed from the energy metabolism of living bacteria.</title>
        <authorList>
            <person name="Degli Esposti M."/>
            <person name="Chouaia B."/>
            <person name="Comandatore F."/>
            <person name="Crotti E."/>
            <person name="Sassera D."/>
            <person name="Lievens P.M."/>
            <person name="Daffonchio D."/>
            <person name="Bandi C."/>
        </authorList>
    </citation>
    <scope>NUCLEOTIDE SEQUENCE [LARGE SCALE GENOMIC DNA]</scope>
    <source>
        <strain evidence="3 4">SF2.1</strain>
    </source>
</reference>
<dbReference type="GO" id="GO:0046872">
    <property type="term" value="F:metal ion binding"/>
    <property type="evidence" value="ECO:0007669"/>
    <property type="project" value="UniProtKB-KW"/>
</dbReference>
<dbReference type="Proteomes" id="UP000027583">
    <property type="component" value="Unassembled WGS sequence"/>
</dbReference>
<keyword evidence="2" id="KW-0479">Metal-binding</keyword>
<dbReference type="InterPro" id="IPR036821">
    <property type="entry name" value="Peptide_deformylase_sf"/>
</dbReference>
<comment type="caution">
    <text evidence="3">The sequence shown here is derived from an EMBL/GenBank/DDBJ whole genome shotgun (WGS) entry which is preliminary data.</text>
</comment>
<dbReference type="PRINTS" id="PR01576">
    <property type="entry name" value="PDEFORMYLASE"/>
</dbReference>
<dbReference type="PANTHER" id="PTHR10458:SF22">
    <property type="entry name" value="PEPTIDE DEFORMYLASE"/>
    <property type="match status" value="1"/>
</dbReference>
<dbReference type="eggNOG" id="COG0242">
    <property type="taxonomic scope" value="Bacteria"/>
</dbReference>
<dbReference type="GO" id="GO:0042586">
    <property type="term" value="F:peptide deformylase activity"/>
    <property type="evidence" value="ECO:0007669"/>
    <property type="project" value="UniProtKB-UniRule"/>
</dbReference>
<feature type="active site" evidence="2">
    <location>
        <position position="167"/>
    </location>
</feature>
<dbReference type="PIRSF" id="PIRSF004749">
    <property type="entry name" value="Pep_def"/>
    <property type="match status" value="1"/>
</dbReference>
<evidence type="ECO:0000313" key="4">
    <source>
        <dbReference type="Proteomes" id="UP000027583"/>
    </source>
</evidence>
<dbReference type="AlphaFoldDB" id="A0A060QGF5"/>
<comment type="function">
    <text evidence="2">Removes the formyl group from the N-terminal Met of newly synthesized proteins. Requires at least a dipeptide for an efficient rate of reaction. N-terminal L-methionine is a prerequisite for activity but the enzyme has broad specificity at other positions.</text>
</comment>
<comment type="cofactor">
    <cofactor evidence="2">
        <name>Fe(2+)</name>
        <dbReference type="ChEBI" id="CHEBI:29033"/>
    </cofactor>
    <text evidence="2">Binds 1 Fe(2+) ion.</text>
</comment>
<dbReference type="NCBIfam" id="TIGR00079">
    <property type="entry name" value="pept_deformyl"/>
    <property type="match status" value="1"/>
</dbReference>
<feature type="binding site" evidence="2">
    <location>
        <position position="170"/>
    </location>
    <ligand>
        <name>Fe cation</name>
        <dbReference type="ChEBI" id="CHEBI:24875"/>
    </ligand>
</feature>
<evidence type="ECO:0000313" key="3">
    <source>
        <dbReference type="EMBL" id="CDG38351.1"/>
    </source>
</evidence>
<keyword evidence="2 3" id="KW-0378">Hydrolase</keyword>
<evidence type="ECO:0000256" key="1">
    <source>
        <dbReference type="ARBA" id="ARBA00010759"/>
    </source>
</evidence>
<dbReference type="HAMAP" id="MF_00163">
    <property type="entry name" value="Pep_deformylase"/>
    <property type="match status" value="1"/>
</dbReference>
<comment type="similarity">
    <text evidence="1 2">Belongs to the polypeptide deformylase family.</text>
</comment>
<dbReference type="InterPro" id="IPR023635">
    <property type="entry name" value="Peptide_deformylase"/>
</dbReference>
<dbReference type="PANTHER" id="PTHR10458">
    <property type="entry name" value="PEPTIDE DEFORMYLASE"/>
    <property type="match status" value="1"/>
</dbReference>
<keyword evidence="2" id="KW-0408">Iron</keyword>
<accession>A0A060QGF5</accession>
<dbReference type="SUPFAM" id="SSF56420">
    <property type="entry name" value="Peptide deformylase"/>
    <property type="match status" value="1"/>
</dbReference>
<reference evidence="3 4" key="1">
    <citation type="journal article" date="2014" name="Genome Biol. Evol.">
        <title>Acetic acid bacteria genomes reveal functional traits for adaptation to life in insect guts.</title>
        <authorList>
            <person name="Chouaia B."/>
            <person name="Gaiarsa S."/>
            <person name="Crotti E."/>
            <person name="Comandatore F."/>
            <person name="Degli Esposti M."/>
            <person name="Ricci I."/>
            <person name="Alma A."/>
            <person name="Favia G."/>
            <person name="Bandi C."/>
            <person name="Daffonchio D."/>
        </authorList>
    </citation>
    <scope>NUCLEOTIDE SEQUENCE [LARGE SCALE GENOMIC DNA]</scope>
    <source>
        <strain evidence="3 4">SF2.1</strain>
    </source>
</reference>
<feature type="binding site" evidence="2">
    <location>
        <position position="166"/>
    </location>
    <ligand>
        <name>Fe cation</name>
        <dbReference type="ChEBI" id="CHEBI:24875"/>
    </ligand>
</feature>
<dbReference type="CDD" id="cd00487">
    <property type="entry name" value="Pep_deformylase"/>
    <property type="match status" value="1"/>
</dbReference>
<evidence type="ECO:0000256" key="2">
    <source>
        <dbReference type="HAMAP-Rule" id="MF_00163"/>
    </source>
</evidence>
<organism evidence="3 4">
    <name type="scientific">Asaia bogorensis</name>
    <dbReference type="NCBI Taxonomy" id="91915"/>
    <lineage>
        <taxon>Bacteria</taxon>
        <taxon>Pseudomonadati</taxon>
        <taxon>Pseudomonadota</taxon>
        <taxon>Alphaproteobacteria</taxon>
        <taxon>Acetobacterales</taxon>
        <taxon>Acetobacteraceae</taxon>
        <taxon>Asaia</taxon>
    </lineage>
</organism>
<protein>
    <recommendedName>
        <fullName evidence="2">Peptide deformylase</fullName>
        <shortName evidence="2">PDF</shortName>
        <ecNumber evidence="2">3.5.1.88</ecNumber>
    </recommendedName>
    <alternativeName>
        <fullName evidence="2">Polypeptide deformylase</fullName>
    </alternativeName>
</protein>
<feature type="binding site" evidence="2">
    <location>
        <position position="124"/>
    </location>
    <ligand>
        <name>Fe cation</name>
        <dbReference type="ChEBI" id="CHEBI:24875"/>
    </ligand>
</feature>
<dbReference type="Pfam" id="PF01327">
    <property type="entry name" value="Pep_deformylase"/>
    <property type="match status" value="1"/>
</dbReference>
<dbReference type="GO" id="GO:0006412">
    <property type="term" value="P:translation"/>
    <property type="evidence" value="ECO:0007669"/>
    <property type="project" value="UniProtKB-UniRule"/>
</dbReference>
<name>A0A060QGF5_9PROT</name>
<comment type="catalytic activity">
    <reaction evidence="2">
        <text>N-terminal N-formyl-L-methionyl-[peptide] + H2O = N-terminal L-methionyl-[peptide] + formate</text>
        <dbReference type="Rhea" id="RHEA:24420"/>
        <dbReference type="Rhea" id="RHEA-COMP:10639"/>
        <dbReference type="Rhea" id="RHEA-COMP:10640"/>
        <dbReference type="ChEBI" id="CHEBI:15377"/>
        <dbReference type="ChEBI" id="CHEBI:15740"/>
        <dbReference type="ChEBI" id="CHEBI:49298"/>
        <dbReference type="ChEBI" id="CHEBI:64731"/>
        <dbReference type="EC" id="3.5.1.88"/>
    </reaction>
</comment>
<sequence>MPRLELVFRHLTDYIRSIMTALSFLPDIESITPTPILVAPQPVLRAVAREVTADDMALVKSHLPGMFSAMYKAPGIGLAAPQIGLGLRFALVDVADEGERNPMVLINPEIIEESEQLAAREEGCLSLPNQYAEVIRPLSVRMRYRNLEGEVIEMEADDLLATCLQHEIDHLDGILFVDHLSKLKRNMIMRRLAKEQKGR</sequence>
<dbReference type="EC" id="3.5.1.88" evidence="2"/>
<proteinExistence type="inferred from homology"/>
<dbReference type="EMBL" id="CBLX010000003">
    <property type="protein sequence ID" value="CDG38351.1"/>
    <property type="molecule type" value="Genomic_DNA"/>
</dbReference>
<dbReference type="Gene3D" id="3.90.45.10">
    <property type="entry name" value="Peptide deformylase"/>
    <property type="match status" value="1"/>
</dbReference>